<sequence>MIKACLFLHLVKRYCLKCPGQIPHPSIFSSRLRPLQIHFQCYICHPNTGCIFCKSAEHSILGTDH</sequence>
<evidence type="ECO:0000313" key="1">
    <source>
        <dbReference type="EMBL" id="JAD15471.1"/>
    </source>
</evidence>
<dbReference type="AlphaFoldDB" id="A0A0A8XP91"/>
<reference evidence="1" key="1">
    <citation type="submission" date="2014-09" db="EMBL/GenBank/DDBJ databases">
        <authorList>
            <person name="Magalhaes I.L.F."/>
            <person name="Oliveira U."/>
            <person name="Santos F.R."/>
            <person name="Vidigal T.H.D.A."/>
            <person name="Brescovit A.D."/>
            <person name="Santos A.J."/>
        </authorList>
    </citation>
    <scope>NUCLEOTIDE SEQUENCE</scope>
    <source>
        <tissue evidence="1">Shoot tissue taken approximately 20 cm above the soil surface</tissue>
    </source>
</reference>
<name>A0A0A8XP91_ARUDO</name>
<organism evidence="1">
    <name type="scientific">Arundo donax</name>
    <name type="common">Giant reed</name>
    <name type="synonym">Donax arundinaceus</name>
    <dbReference type="NCBI Taxonomy" id="35708"/>
    <lineage>
        <taxon>Eukaryota</taxon>
        <taxon>Viridiplantae</taxon>
        <taxon>Streptophyta</taxon>
        <taxon>Embryophyta</taxon>
        <taxon>Tracheophyta</taxon>
        <taxon>Spermatophyta</taxon>
        <taxon>Magnoliopsida</taxon>
        <taxon>Liliopsida</taxon>
        <taxon>Poales</taxon>
        <taxon>Poaceae</taxon>
        <taxon>PACMAD clade</taxon>
        <taxon>Arundinoideae</taxon>
        <taxon>Arundineae</taxon>
        <taxon>Arundo</taxon>
    </lineage>
</organism>
<proteinExistence type="predicted"/>
<accession>A0A0A8XP91</accession>
<reference evidence="1" key="2">
    <citation type="journal article" date="2015" name="Data Brief">
        <title>Shoot transcriptome of the giant reed, Arundo donax.</title>
        <authorList>
            <person name="Barrero R.A."/>
            <person name="Guerrero F.D."/>
            <person name="Moolhuijzen P."/>
            <person name="Goolsby J.A."/>
            <person name="Tidwell J."/>
            <person name="Bellgard S.E."/>
            <person name="Bellgard M.I."/>
        </authorList>
    </citation>
    <scope>NUCLEOTIDE SEQUENCE</scope>
    <source>
        <tissue evidence="1">Shoot tissue taken approximately 20 cm above the soil surface</tissue>
    </source>
</reference>
<protein>
    <submittedName>
        <fullName evidence="1">Uncharacterized protein</fullName>
    </submittedName>
</protein>
<dbReference type="EMBL" id="GBRH01282424">
    <property type="protein sequence ID" value="JAD15471.1"/>
    <property type="molecule type" value="Transcribed_RNA"/>
</dbReference>